<gene>
    <name evidence="1" type="ORF">V6N12_009647</name>
</gene>
<evidence type="ECO:0000313" key="1">
    <source>
        <dbReference type="EMBL" id="KAK8510805.1"/>
    </source>
</evidence>
<evidence type="ECO:0000313" key="2">
    <source>
        <dbReference type="Proteomes" id="UP001472677"/>
    </source>
</evidence>
<reference evidence="1 2" key="1">
    <citation type="journal article" date="2024" name="G3 (Bethesda)">
        <title>Genome assembly of Hibiscus sabdariffa L. provides insights into metabolisms of medicinal natural products.</title>
        <authorList>
            <person name="Kim T."/>
        </authorList>
    </citation>
    <scope>NUCLEOTIDE SEQUENCE [LARGE SCALE GENOMIC DNA]</scope>
    <source>
        <strain evidence="1">TK-2024</strain>
        <tissue evidence="1">Old leaves</tissue>
    </source>
</reference>
<protein>
    <submittedName>
        <fullName evidence="1">Uncharacterized protein</fullName>
    </submittedName>
</protein>
<proteinExistence type="predicted"/>
<dbReference type="EMBL" id="JBBPBM010000081">
    <property type="protein sequence ID" value="KAK8510805.1"/>
    <property type="molecule type" value="Genomic_DNA"/>
</dbReference>
<accession>A0ABR2BVY3</accession>
<dbReference type="Proteomes" id="UP001472677">
    <property type="component" value="Unassembled WGS sequence"/>
</dbReference>
<name>A0ABR2BVY3_9ROSI</name>
<organism evidence="1 2">
    <name type="scientific">Hibiscus sabdariffa</name>
    <name type="common">roselle</name>
    <dbReference type="NCBI Taxonomy" id="183260"/>
    <lineage>
        <taxon>Eukaryota</taxon>
        <taxon>Viridiplantae</taxon>
        <taxon>Streptophyta</taxon>
        <taxon>Embryophyta</taxon>
        <taxon>Tracheophyta</taxon>
        <taxon>Spermatophyta</taxon>
        <taxon>Magnoliopsida</taxon>
        <taxon>eudicotyledons</taxon>
        <taxon>Gunneridae</taxon>
        <taxon>Pentapetalae</taxon>
        <taxon>rosids</taxon>
        <taxon>malvids</taxon>
        <taxon>Malvales</taxon>
        <taxon>Malvaceae</taxon>
        <taxon>Malvoideae</taxon>
        <taxon>Hibiscus</taxon>
    </lineage>
</organism>
<comment type="caution">
    <text evidence="1">The sequence shown here is derived from an EMBL/GenBank/DDBJ whole genome shotgun (WGS) entry which is preliminary data.</text>
</comment>
<keyword evidence="2" id="KW-1185">Reference proteome</keyword>
<sequence>MTSLSGRACFSSIPPSSGPLCGWVLLFVWFQDWLCVVRALVWACFSSIPPSSGPLCGWVLLFVWFQDWLCVVRALVWFLVATSSPFPSLVVRYFLVPPSFNHQSSIGRDDLLIGSSSYIHYSSIGPYSSA</sequence>